<evidence type="ECO:0000259" key="1">
    <source>
        <dbReference type="Pfam" id="PF04149"/>
    </source>
</evidence>
<dbReference type="Proteomes" id="UP001235712">
    <property type="component" value="Unassembled WGS sequence"/>
</dbReference>
<gene>
    <name evidence="2" type="ORF">J2S57_003650</name>
</gene>
<dbReference type="RefSeq" id="WP_307244530.1">
    <property type="nucleotide sequence ID" value="NZ_JAUSQZ010000001.1"/>
</dbReference>
<evidence type="ECO:0000313" key="3">
    <source>
        <dbReference type="Proteomes" id="UP001235712"/>
    </source>
</evidence>
<comment type="caution">
    <text evidence="2">The sequence shown here is derived from an EMBL/GenBank/DDBJ whole genome shotgun (WGS) entry which is preliminary data.</text>
</comment>
<accession>A0ABT9P5C7</accession>
<protein>
    <recommendedName>
        <fullName evidence="1">DUF397 domain-containing protein</fullName>
    </recommendedName>
</protein>
<dbReference type="EMBL" id="JAUSQZ010000001">
    <property type="protein sequence ID" value="MDP9827901.1"/>
    <property type="molecule type" value="Genomic_DNA"/>
</dbReference>
<proteinExistence type="predicted"/>
<evidence type="ECO:0000313" key="2">
    <source>
        <dbReference type="EMBL" id="MDP9827901.1"/>
    </source>
</evidence>
<feature type="domain" description="DUF397" evidence="1">
    <location>
        <begin position="8"/>
        <end position="60"/>
    </location>
</feature>
<dbReference type="InterPro" id="IPR007278">
    <property type="entry name" value="DUF397"/>
</dbReference>
<name>A0ABT9P5C7_9ACTN</name>
<keyword evidence="3" id="KW-1185">Reference proteome</keyword>
<reference evidence="2 3" key="1">
    <citation type="submission" date="2023-07" db="EMBL/GenBank/DDBJ databases">
        <title>Sequencing the genomes of 1000 actinobacteria strains.</title>
        <authorList>
            <person name="Klenk H.-P."/>
        </authorList>
    </citation>
    <scope>NUCLEOTIDE SEQUENCE [LARGE SCALE GENOMIC DNA]</scope>
    <source>
        <strain evidence="2 3">DSM 44388</strain>
    </source>
</reference>
<sequence length="69" mass="7569">MNDRLKDAVWRKSSRSNGTGACVEVAFLEDGDIALRESDEPGSVVITSAVKWDAFLAGVRNAEFDRPEI</sequence>
<organism evidence="2 3">
    <name type="scientific">Kineosporia succinea</name>
    <dbReference type="NCBI Taxonomy" id="84632"/>
    <lineage>
        <taxon>Bacteria</taxon>
        <taxon>Bacillati</taxon>
        <taxon>Actinomycetota</taxon>
        <taxon>Actinomycetes</taxon>
        <taxon>Kineosporiales</taxon>
        <taxon>Kineosporiaceae</taxon>
        <taxon>Kineosporia</taxon>
    </lineage>
</organism>
<dbReference type="Pfam" id="PF04149">
    <property type="entry name" value="DUF397"/>
    <property type="match status" value="1"/>
</dbReference>